<keyword evidence="7" id="KW-1185">Reference proteome</keyword>
<dbReference type="GO" id="GO:0008775">
    <property type="term" value="F:acetate CoA-transferase activity"/>
    <property type="evidence" value="ECO:0007669"/>
    <property type="project" value="InterPro"/>
</dbReference>
<dbReference type="Pfam" id="PF13336">
    <property type="entry name" value="AcetylCoA_hyd_C"/>
    <property type="match status" value="1"/>
</dbReference>
<protein>
    <recommendedName>
        <fullName evidence="3">Probable butyrate:acetyl-CoA coenzyme A-transferase</fullName>
        <shortName evidence="3">Butyrate CoA-transferase</shortName>
        <ecNumber evidence="3">2.8.3.-</ecNumber>
    </recommendedName>
</protein>
<dbReference type="Gene3D" id="3.30.750.70">
    <property type="entry name" value="4-hydroxybutyrate coenzyme like domains"/>
    <property type="match status" value="1"/>
</dbReference>
<dbReference type="GO" id="GO:0005737">
    <property type="term" value="C:cytoplasm"/>
    <property type="evidence" value="ECO:0007669"/>
    <property type="project" value="UniProtKB-SubCell"/>
</dbReference>
<proteinExistence type="inferred from homology"/>
<reference evidence="6 7" key="1">
    <citation type="journal article" date="2018" name="Environ. Microbiol.">
        <title>Novel energy conservation strategies and behaviour of Pelotomaculum schinkii driving syntrophic propionate catabolism.</title>
        <authorList>
            <person name="Hidalgo-Ahumada C.A.P."/>
            <person name="Nobu M.K."/>
            <person name="Narihiro T."/>
            <person name="Tamaki H."/>
            <person name="Liu W.T."/>
            <person name="Kamagata Y."/>
            <person name="Stams A.J.M."/>
            <person name="Imachi H."/>
            <person name="Sousa D.Z."/>
        </authorList>
    </citation>
    <scope>NUCLEOTIDE SEQUENCE [LARGE SCALE GENOMIC DNA]</scope>
    <source>
        <strain evidence="6 7">MGP</strain>
    </source>
</reference>
<dbReference type="GO" id="GO:0006083">
    <property type="term" value="P:acetate metabolic process"/>
    <property type="evidence" value="ECO:0007669"/>
    <property type="project" value="InterPro"/>
</dbReference>
<sequence length="443" mass="49231">MDYTEEYKRKLVTPEEAVKVVKSGDWVEYGSFSGSAVVLDKALAARKDELWDVKIRNCTRSTGTPEVAKVDPTREHFTYIGLQFSGYERKLSDQGLCSYMPLVYHELPKYYREYMDVDVAMIPVAPMDKFGYFNFGPQVSHTMAICEKAKKIILEVNPNIPRCFGQEEVIHISKVDHIIETDYPIAEIPGAVPNDIDKKIASIIMEQLEDGSCLQLGIGGMPNAVGEMIADSDLKDLGIHTEMFVDSMVEMVEKGRVTGARKNIDKYKIVATFALGTQKTYEFINYNPMVLLMPVNYTNDPAVIGRLDKFVSINNCIDVDLFGQINSESSGTRQISGTGGSICFALGAFRSNGGKGFICMTSSFSKGGKLFSRIRPTLETGSAVTIHRGMAPSIVTEYGIATLKGKSLWERAAALINIAHPDFREELIKSAQDMGIWRQSNKR</sequence>
<dbReference type="InterPro" id="IPR038460">
    <property type="entry name" value="AcetylCoA_hyd_C_sf"/>
</dbReference>
<comment type="caution">
    <text evidence="6">The sequence shown here is derived from an EMBL/GenBank/DDBJ whole genome shotgun (WGS) entry which is preliminary data.</text>
</comment>
<dbReference type="PANTHER" id="PTHR21432:SF20">
    <property type="entry name" value="ACETYL-COA HYDROLASE"/>
    <property type="match status" value="1"/>
</dbReference>
<dbReference type="HAMAP" id="MF_03228">
    <property type="entry name" value="But_CoA_trans"/>
    <property type="match status" value="1"/>
</dbReference>
<name>A0A4Y7RTS3_9FIRM</name>
<dbReference type="GO" id="GO:0006084">
    <property type="term" value="P:acetyl-CoA metabolic process"/>
    <property type="evidence" value="ECO:0007669"/>
    <property type="project" value="UniProtKB-UniRule"/>
</dbReference>
<evidence type="ECO:0000259" key="4">
    <source>
        <dbReference type="Pfam" id="PF02550"/>
    </source>
</evidence>
<dbReference type="UniPathway" id="UPA00863"/>
<dbReference type="GO" id="GO:0019605">
    <property type="term" value="P:butyrate metabolic process"/>
    <property type="evidence" value="ECO:0007669"/>
    <property type="project" value="UniProtKB-UniRule"/>
</dbReference>
<comment type="similarity">
    <text evidence="1 3">Belongs to the acetyl-CoA hydrolase/transferase family.</text>
</comment>
<evidence type="ECO:0000313" key="7">
    <source>
        <dbReference type="Proteomes" id="UP000297597"/>
    </source>
</evidence>
<feature type="binding site" evidence="3">
    <location>
        <position position="340"/>
    </location>
    <ligand>
        <name>CoA</name>
        <dbReference type="ChEBI" id="CHEBI:57287"/>
    </ligand>
</feature>
<dbReference type="InterPro" id="IPR003702">
    <property type="entry name" value="ActCoA_hydro_N"/>
</dbReference>
<dbReference type="OrthoDB" id="9801795at2"/>
<keyword evidence="3" id="KW-0963">Cytoplasm</keyword>
<dbReference type="InterPro" id="IPR026888">
    <property type="entry name" value="AcetylCoA_hyd_C"/>
</dbReference>
<dbReference type="Pfam" id="PF02550">
    <property type="entry name" value="AcetylCoA_hydro"/>
    <property type="match status" value="1"/>
</dbReference>
<dbReference type="InterPro" id="IPR037171">
    <property type="entry name" value="NagB/RpiA_transferase-like"/>
</dbReference>
<keyword evidence="3" id="KW-0276">Fatty acid metabolism</keyword>
<keyword evidence="2 3" id="KW-0808">Transferase</keyword>
<dbReference type="EC" id="2.8.3.-" evidence="3"/>
<keyword evidence="3" id="KW-0443">Lipid metabolism</keyword>
<dbReference type="AlphaFoldDB" id="A0A4Y7RTS3"/>
<feature type="domain" description="Acetyl-CoA hydrolase/transferase N-terminal" evidence="4">
    <location>
        <begin position="3"/>
        <end position="186"/>
    </location>
</feature>
<comment type="catalytic activity">
    <reaction evidence="3">
        <text>butanoate + acetyl-CoA = butanoyl-CoA + acetate</text>
        <dbReference type="Rhea" id="RHEA:30071"/>
        <dbReference type="ChEBI" id="CHEBI:17968"/>
        <dbReference type="ChEBI" id="CHEBI:30089"/>
        <dbReference type="ChEBI" id="CHEBI:57288"/>
        <dbReference type="ChEBI" id="CHEBI:57371"/>
    </reaction>
</comment>
<dbReference type="EMBL" id="QFFZ01000008">
    <property type="protein sequence ID" value="TEB12273.1"/>
    <property type="molecule type" value="Genomic_DNA"/>
</dbReference>
<organism evidence="6 7">
    <name type="scientific">Pelotomaculum propionicicum</name>
    <dbReference type="NCBI Taxonomy" id="258475"/>
    <lineage>
        <taxon>Bacteria</taxon>
        <taxon>Bacillati</taxon>
        <taxon>Bacillota</taxon>
        <taxon>Clostridia</taxon>
        <taxon>Eubacteriales</taxon>
        <taxon>Desulfotomaculaceae</taxon>
        <taxon>Pelotomaculum</taxon>
    </lineage>
</organism>
<accession>A0A4Y7RTS3</accession>
<dbReference type="SUPFAM" id="SSF100950">
    <property type="entry name" value="NagB/RpiA/CoA transferase-like"/>
    <property type="match status" value="2"/>
</dbReference>
<comment type="function">
    <text evidence="3">Coenzyme A-transferase that converts butyrate to butyryl-CoA.</text>
</comment>
<dbReference type="Gene3D" id="3.40.1080.20">
    <property type="entry name" value="Acetyl-CoA hydrolase/transferase C-terminal domain"/>
    <property type="match status" value="1"/>
</dbReference>
<dbReference type="Proteomes" id="UP000297597">
    <property type="component" value="Unassembled WGS sequence"/>
</dbReference>
<evidence type="ECO:0000256" key="3">
    <source>
        <dbReference type="HAMAP-Rule" id="MF_03228"/>
    </source>
</evidence>
<evidence type="ECO:0000256" key="2">
    <source>
        <dbReference type="ARBA" id="ARBA00022679"/>
    </source>
</evidence>
<dbReference type="InterPro" id="IPR046433">
    <property type="entry name" value="ActCoA_hydro"/>
</dbReference>
<dbReference type="RefSeq" id="WP_134213035.1">
    <property type="nucleotide sequence ID" value="NZ_QFFZ01000008.1"/>
</dbReference>
<comment type="pathway">
    <text evidence="3">Lipid metabolism; butanoate metabolism.</text>
</comment>
<dbReference type="InterPro" id="IPR023990">
    <property type="entry name" value="Butryl-CoA_acetate_CoA_Tfrase"/>
</dbReference>
<feature type="domain" description="Acetyl-CoA hydrolase/transferase C-terminal" evidence="5">
    <location>
        <begin position="276"/>
        <end position="431"/>
    </location>
</feature>
<comment type="subcellular location">
    <subcellularLocation>
        <location evidence="3">Cytoplasm</location>
    </subcellularLocation>
</comment>
<feature type="binding site" evidence="3">
    <location>
        <position position="317"/>
    </location>
    <ligand>
        <name>CoA</name>
        <dbReference type="ChEBI" id="CHEBI:57287"/>
    </ligand>
</feature>
<dbReference type="PANTHER" id="PTHR21432">
    <property type="entry name" value="ACETYL-COA HYDROLASE-RELATED"/>
    <property type="match status" value="1"/>
</dbReference>
<evidence type="ECO:0000256" key="1">
    <source>
        <dbReference type="ARBA" id="ARBA00009632"/>
    </source>
</evidence>
<gene>
    <name evidence="6" type="primary">scpC</name>
    <name evidence="6" type="ORF">Pmgp_01164</name>
</gene>
<feature type="active site" description="5-glutamyl coenzyme A thioester intermediate" evidence="3">
    <location>
        <position position="242"/>
    </location>
</feature>
<evidence type="ECO:0000259" key="5">
    <source>
        <dbReference type="Pfam" id="PF13336"/>
    </source>
</evidence>
<feature type="binding site" evidence="3">
    <location>
        <begin position="217"/>
        <end position="221"/>
    </location>
    <ligand>
        <name>CoA</name>
        <dbReference type="ChEBI" id="CHEBI:57287"/>
    </ligand>
</feature>
<dbReference type="Gene3D" id="3.40.1080.10">
    <property type="entry name" value="Glutaconate Coenzyme A-transferase"/>
    <property type="match status" value="1"/>
</dbReference>
<evidence type="ECO:0000313" key="6">
    <source>
        <dbReference type="EMBL" id="TEB12273.1"/>
    </source>
</evidence>